<dbReference type="Gene3D" id="3.40.630.30">
    <property type="match status" value="1"/>
</dbReference>
<evidence type="ECO:0000313" key="2">
    <source>
        <dbReference type="EMBL" id="GIO28262.1"/>
    </source>
</evidence>
<dbReference type="Pfam" id="PF00583">
    <property type="entry name" value="Acetyltransf_1"/>
    <property type="match status" value="1"/>
</dbReference>
<reference evidence="2" key="1">
    <citation type="submission" date="2021-03" db="EMBL/GenBank/DDBJ databases">
        <title>Antimicrobial resistance genes in bacteria isolated from Japanese honey, and their potential for conferring macrolide and lincosamide resistance in the American foulbrood pathogen Paenibacillus larvae.</title>
        <authorList>
            <person name="Okamoto M."/>
            <person name="Kumagai M."/>
            <person name="Kanamori H."/>
            <person name="Takamatsu D."/>
        </authorList>
    </citation>
    <scope>NUCLEOTIDE SEQUENCE</scope>
    <source>
        <strain evidence="2">J43TS3</strain>
    </source>
</reference>
<organism evidence="2 3">
    <name type="scientific">Ornithinibacillus bavariensis</name>
    <dbReference type="NCBI Taxonomy" id="545502"/>
    <lineage>
        <taxon>Bacteria</taxon>
        <taxon>Bacillati</taxon>
        <taxon>Bacillota</taxon>
        <taxon>Bacilli</taxon>
        <taxon>Bacillales</taxon>
        <taxon>Bacillaceae</taxon>
        <taxon>Ornithinibacillus</taxon>
    </lineage>
</organism>
<dbReference type="Proteomes" id="UP000676917">
    <property type="component" value="Unassembled WGS sequence"/>
</dbReference>
<feature type="domain" description="N-acetyltransferase" evidence="1">
    <location>
        <begin position="1"/>
        <end position="161"/>
    </location>
</feature>
<gene>
    <name evidence="2" type="ORF">J43TS3_28730</name>
</gene>
<dbReference type="RefSeq" id="WP_212921723.1">
    <property type="nucleotide sequence ID" value="NZ_BORP01000006.1"/>
</dbReference>
<proteinExistence type="predicted"/>
<dbReference type="InterPro" id="IPR000182">
    <property type="entry name" value="GNAT_dom"/>
</dbReference>
<sequence>MNIRKAVISDANGIAKVHVDSWRSTYKNIISDSFLNSLSYERRTELWERNTTREGNYVFVAESESGEIVGFADCCKRENNHIENAGDLTSIYLLEKYQGQGIGKLLLKELFLKFKELGYNKVFVEVLEDNKTRYFYEYYGAALVRTEQITIGDAELNLLIYEWDNPNKVLERLLGEAND</sequence>
<dbReference type="EMBL" id="BORP01000006">
    <property type="protein sequence ID" value="GIO28262.1"/>
    <property type="molecule type" value="Genomic_DNA"/>
</dbReference>
<keyword evidence="3" id="KW-1185">Reference proteome</keyword>
<dbReference type="InterPro" id="IPR016181">
    <property type="entry name" value="Acyl_CoA_acyltransferase"/>
</dbReference>
<dbReference type="AlphaFoldDB" id="A0A919X932"/>
<dbReference type="CDD" id="cd04301">
    <property type="entry name" value="NAT_SF"/>
    <property type="match status" value="1"/>
</dbReference>
<comment type="caution">
    <text evidence="2">The sequence shown here is derived from an EMBL/GenBank/DDBJ whole genome shotgun (WGS) entry which is preliminary data.</text>
</comment>
<evidence type="ECO:0000259" key="1">
    <source>
        <dbReference type="PROSITE" id="PS51186"/>
    </source>
</evidence>
<name>A0A919X932_9BACI</name>
<dbReference type="GO" id="GO:0016747">
    <property type="term" value="F:acyltransferase activity, transferring groups other than amino-acyl groups"/>
    <property type="evidence" value="ECO:0007669"/>
    <property type="project" value="InterPro"/>
</dbReference>
<evidence type="ECO:0000313" key="3">
    <source>
        <dbReference type="Proteomes" id="UP000676917"/>
    </source>
</evidence>
<dbReference type="PROSITE" id="PS51186">
    <property type="entry name" value="GNAT"/>
    <property type="match status" value="1"/>
</dbReference>
<protein>
    <submittedName>
        <fullName evidence="2">Acetyltransferase</fullName>
    </submittedName>
</protein>
<accession>A0A919X932</accession>
<dbReference type="SUPFAM" id="SSF55729">
    <property type="entry name" value="Acyl-CoA N-acyltransferases (Nat)"/>
    <property type="match status" value="1"/>
</dbReference>